<accession>A0ABU1THI5</accession>
<organism evidence="2 3">
    <name type="scientific">Mucilaginibacter pocheonensis</name>
    <dbReference type="NCBI Taxonomy" id="398050"/>
    <lineage>
        <taxon>Bacteria</taxon>
        <taxon>Pseudomonadati</taxon>
        <taxon>Bacteroidota</taxon>
        <taxon>Sphingobacteriia</taxon>
        <taxon>Sphingobacteriales</taxon>
        <taxon>Sphingobacteriaceae</taxon>
        <taxon>Mucilaginibacter</taxon>
    </lineage>
</organism>
<keyword evidence="1" id="KW-0812">Transmembrane</keyword>
<dbReference type="Proteomes" id="UP001247620">
    <property type="component" value="Unassembled WGS sequence"/>
</dbReference>
<reference evidence="2 3" key="1">
    <citation type="submission" date="2023-07" db="EMBL/GenBank/DDBJ databases">
        <title>Sorghum-associated microbial communities from plants grown in Nebraska, USA.</title>
        <authorList>
            <person name="Schachtman D."/>
        </authorList>
    </citation>
    <scope>NUCLEOTIDE SEQUENCE [LARGE SCALE GENOMIC DNA]</scope>
    <source>
        <strain evidence="2 3">3262</strain>
    </source>
</reference>
<evidence type="ECO:0000313" key="2">
    <source>
        <dbReference type="EMBL" id="MDR6944690.1"/>
    </source>
</evidence>
<keyword evidence="3" id="KW-1185">Reference proteome</keyword>
<proteinExistence type="predicted"/>
<dbReference type="RefSeq" id="WP_310101325.1">
    <property type="nucleotide sequence ID" value="NZ_JAVDUU010000004.1"/>
</dbReference>
<keyword evidence="1" id="KW-0472">Membrane</keyword>
<evidence type="ECO:0000256" key="1">
    <source>
        <dbReference type="SAM" id="Phobius"/>
    </source>
</evidence>
<feature type="transmembrane region" description="Helical" evidence="1">
    <location>
        <begin position="62"/>
        <end position="78"/>
    </location>
</feature>
<comment type="caution">
    <text evidence="2">The sequence shown here is derived from an EMBL/GenBank/DDBJ whole genome shotgun (WGS) entry which is preliminary data.</text>
</comment>
<dbReference type="EMBL" id="JAVDUU010000004">
    <property type="protein sequence ID" value="MDR6944690.1"/>
    <property type="molecule type" value="Genomic_DNA"/>
</dbReference>
<gene>
    <name evidence="2" type="ORF">J2W55_004550</name>
</gene>
<protein>
    <submittedName>
        <fullName evidence="2">Uncharacterized protein</fullName>
    </submittedName>
</protein>
<sequence length="88" mass="10347">MTNQNTDVGITDDDIKKAKEYKDTMDALKNSAVRSLRLRTIMPVVFRLQKFNRSELINRDKILNLFFVITFHFLYLPIKLAKPKQPYG</sequence>
<evidence type="ECO:0000313" key="3">
    <source>
        <dbReference type="Proteomes" id="UP001247620"/>
    </source>
</evidence>
<keyword evidence="1" id="KW-1133">Transmembrane helix</keyword>
<name>A0ABU1THI5_9SPHI</name>